<feature type="transmembrane region" description="Helical" evidence="8">
    <location>
        <begin position="90"/>
        <end position="109"/>
    </location>
</feature>
<evidence type="ECO:0000256" key="4">
    <source>
        <dbReference type="ARBA" id="ARBA00022692"/>
    </source>
</evidence>
<dbReference type="GO" id="GO:0006508">
    <property type="term" value="P:proteolysis"/>
    <property type="evidence" value="ECO:0007669"/>
    <property type="project" value="UniProtKB-KW"/>
</dbReference>
<evidence type="ECO:0000256" key="1">
    <source>
        <dbReference type="ARBA" id="ARBA00004651"/>
    </source>
</evidence>
<feature type="transmembrane region" description="Helical" evidence="8">
    <location>
        <begin position="182"/>
        <end position="205"/>
    </location>
</feature>
<name>A0A4Q2RBR1_9HYPH</name>
<evidence type="ECO:0000256" key="7">
    <source>
        <dbReference type="ARBA" id="ARBA00023136"/>
    </source>
</evidence>
<reference evidence="9 10" key="1">
    <citation type="submission" date="2018-09" db="EMBL/GenBank/DDBJ databases">
        <authorList>
            <person name="Grouzdev D.S."/>
            <person name="Krutkina M.S."/>
        </authorList>
    </citation>
    <scope>NUCLEOTIDE SEQUENCE [LARGE SCALE GENOMIC DNA]</scope>
    <source>
        <strain evidence="9 10">RmlP001</strain>
    </source>
</reference>
<evidence type="ECO:0000256" key="3">
    <source>
        <dbReference type="ARBA" id="ARBA00022670"/>
    </source>
</evidence>
<proteinExistence type="predicted"/>
<accession>A0A4Q2RBR1</accession>
<sequence>MPLGTLAQVVATPASAGLDVGDLLCITACGALAWPAVLAGEELHRHGRTVLLAASLLWFAADPRLCYLALTVAGIAVLMSRPGPATARSAWLWLALSGHGLWGLAALKLAAPLLMPVESELVGLAARVLGAAAHVQGTRIDGPEGWFIYVLEGCSSLHGLSLDLLVWASALGLADARATRGAAGLLAAAAIATVLANTLRILLMARSPQDYHVWHDGWGASVFGVALAVVAVVPAVMACRGAAGRAR</sequence>
<evidence type="ECO:0000256" key="2">
    <source>
        <dbReference type="ARBA" id="ARBA00022475"/>
    </source>
</evidence>
<organism evidence="9 10">
    <name type="scientific">Lichenibacterium ramalinae</name>
    <dbReference type="NCBI Taxonomy" id="2316527"/>
    <lineage>
        <taxon>Bacteria</taxon>
        <taxon>Pseudomonadati</taxon>
        <taxon>Pseudomonadota</taxon>
        <taxon>Alphaproteobacteria</taxon>
        <taxon>Hyphomicrobiales</taxon>
        <taxon>Lichenihabitantaceae</taxon>
        <taxon>Lichenibacterium</taxon>
    </lineage>
</organism>
<dbReference type="OrthoDB" id="7988186at2"/>
<reference evidence="9 10" key="2">
    <citation type="submission" date="2019-02" db="EMBL/GenBank/DDBJ databases">
        <title>'Lichenibacterium ramalinii' gen. nov. sp. nov., 'Lichenibacterium minor' gen. nov. sp. nov.</title>
        <authorList>
            <person name="Pankratov T."/>
        </authorList>
    </citation>
    <scope>NUCLEOTIDE SEQUENCE [LARGE SCALE GENOMIC DNA]</scope>
    <source>
        <strain evidence="9 10">RmlP001</strain>
    </source>
</reference>
<dbReference type="Proteomes" id="UP000289411">
    <property type="component" value="Unassembled WGS sequence"/>
</dbReference>
<comment type="subcellular location">
    <subcellularLocation>
        <location evidence="1">Cell membrane</location>
        <topology evidence="1">Multi-pass membrane protein</topology>
    </subcellularLocation>
</comment>
<evidence type="ECO:0000256" key="8">
    <source>
        <dbReference type="SAM" id="Phobius"/>
    </source>
</evidence>
<dbReference type="GO" id="GO:0005886">
    <property type="term" value="C:plasma membrane"/>
    <property type="evidence" value="ECO:0007669"/>
    <property type="project" value="UniProtKB-SubCell"/>
</dbReference>
<protein>
    <recommendedName>
        <fullName evidence="11">Exosortase/archaeosortase family protein</fullName>
    </recommendedName>
</protein>
<dbReference type="EMBL" id="QYBC01000009">
    <property type="protein sequence ID" value="RYB04780.1"/>
    <property type="molecule type" value="Genomic_DNA"/>
</dbReference>
<dbReference type="InterPro" id="IPR026392">
    <property type="entry name" value="Exo/Archaeosortase_dom"/>
</dbReference>
<gene>
    <name evidence="9" type="ORF">D3272_12640</name>
</gene>
<evidence type="ECO:0000313" key="10">
    <source>
        <dbReference type="Proteomes" id="UP000289411"/>
    </source>
</evidence>
<dbReference type="GO" id="GO:0008233">
    <property type="term" value="F:peptidase activity"/>
    <property type="evidence" value="ECO:0007669"/>
    <property type="project" value="UniProtKB-KW"/>
</dbReference>
<dbReference type="RefSeq" id="WP_129219540.1">
    <property type="nucleotide sequence ID" value="NZ_QYBC01000009.1"/>
</dbReference>
<keyword evidence="5" id="KW-0378">Hydrolase</keyword>
<evidence type="ECO:0000313" key="9">
    <source>
        <dbReference type="EMBL" id="RYB04780.1"/>
    </source>
</evidence>
<feature type="transmembrane region" description="Helical" evidence="8">
    <location>
        <begin position="217"/>
        <end position="239"/>
    </location>
</feature>
<feature type="transmembrane region" description="Helical" evidence="8">
    <location>
        <begin position="146"/>
        <end position="170"/>
    </location>
</feature>
<feature type="transmembrane region" description="Helical" evidence="8">
    <location>
        <begin position="50"/>
        <end position="78"/>
    </location>
</feature>
<keyword evidence="6 8" id="KW-1133">Transmembrane helix</keyword>
<evidence type="ECO:0000256" key="6">
    <source>
        <dbReference type="ARBA" id="ARBA00022989"/>
    </source>
</evidence>
<keyword evidence="10" id="KW-1185">Reference proteome</keyword>
<dbReference type="NCBIfam" id="TIGR04178">
    <property type="entry name" value="exo_archaeo"/>
    <property type="match status" value="1"/>
</dbReference>
<evidence type="ECO:0000256" key="5">
    <source>
        <dbReference type="ARBA" id="ARBA00022801"/>
    </source>
</evidence>
<dbReference type="AlphaFoldDB" id="A0A4Q2RBR1"/>
<keyword evidence="3" id="KW-0645">Protease</keyword>
<evidence type="ECO:0008006" key="11">
    <source>
        <dbReference type="Google" id="ProtNLM"/>
    </source>
</evidence>
<keyword evidence="7 8" id="KW-0472">Membrane</keyword>
<comment type="caution">
    <text evidence="9">The sequence shown here is derived from an EMBL/GenBank/DDBJ whole genome shotgun (WGS) entry which is preliminary data.</text>
</comment>
<keyword evidence="4 8" id="KW-0812">Transmembrane</keyword>
<keyword evidence="2" id="KW-1003">Cell membrane</keyword>